<organism evidence="1 2">
    <name type="scientific">Pseudomonas atacamensis</name>
    <dbReference type="NCBI Taxonomy" id="2565368"/>
    <lineage>
        <taxon>Bacteria</taxon>
        <taxon>Pseudomonadati</taxon>
        <taxon>Pseudomonadota</taxon>
        <taxon>Gammaproteobacteria</taxon>
        <taxon>Pseudomonadales</taxon>
        <taxon>Pseudomonadaceae</taxon>
        <taxon>Pseudomonas</taxon>
    </lineage>
</organism>
<evidence type="ECO:0000313" key="1">
    <source>
        <dbReference type="EMBL" id="THF29244.1"/>
    </source>
</evidence>
<evidence type="ECO:0000313" key="2">
    <source>
        <dbReference type="Proteomes" id="UP000310574"/>
    </source>
</evidence>
<dbReference type="Proteomes" id="UP000310574">
    <property type="component" value="Unassembled WGS sequence"/>
</dbReference>
<sequence length="62" mass="6500">MLTPASSRAGSLPHWFCIHKSTVGASLLAKGPVPTTSIPQNDRTIRPNVSMAFSDSSAHGLP</sequence>
<gene>
    <name evidence="1" type="ORF">E5170_18760</name>
</gene>
<reference evidence="1 2" key="1">
    <citation type="submission" date="2019-04" db="EMBL/GenBank/DDBJ databases">
        <title>Draft genome sequence of Pseudomonas sp. M7D1 isolated from rhizosphere of plant the flowery desert.</title>
        <authorList>
            <person name="Poblete-Morales M."/>
            <person name="Plaza N."/>
            <person name="Corsini G."/>
            <person name="Silva E."/>
        </authorList>
    </citation>
    <scope>NUCLEOTIDE SEQUENCE [LARGE SCALE GENOMIC DNA]</scope>
    <source>
        <strain evidence="1 2">M7D1</strain>
    </source>
</reference>
<proteinExistence type="predicted"/>
<name>A0AAQ2HZS5_9PSED</name>
<dbReference type="AlphaFoldDB" id="A0AAQ2HZS5"/>
<accession>A0AAQ2HZS5</accession>
<protein>
    <submittedName>
        <fullName evidence="1">Uncharacterized protein</fullName>
    </submittedName>
</protein>
<dbReference type="EMBL" id="SSBS01000005">
    <property type="protein sequence ID" value="THF29244.1"/>
    <property type="molecule type" value="Genomic_DNA"/>
</dbReference>
<comment type="caution">
    <text evidence="1">The sequence shown here is derived from an EMBL/GenBank/DDBJ whole genome shotgun (WGS) entry which is preliminary data.</text>
</comment>